<dbReference type="HOGENOM" id="CLU_2372522_0_0_1"/>
<dbReference type="AlphaFoldDB" id="G2XXX3"/>
<accession>G2XXX3</accession>
<evidence type="ECO:0000313" key="2">
    <source>
        <dbReference type="Proteomes" id="UP000008177"/>
    </source>
</evidence>
<dbReference type="InParanoid" id="G2XXX3"/>
<name>G2XXX3_BOTF4</name>
<reference evidence="2" key="1">
    <citation type="journal article" date="2011" name="PLoS Genet.">
        <title>Genomic analysis of the necrotrophic fungal pathogens Sclerotinia sclerotiorum and Botrytis cinerea.</title>
        <authorList>
            <person name="Amselem J."/>
            <person name="Cuomo C.A."/>
            <person name="van Kan J.A."/>
            <person name="Viaud M."/>
            <person name="Benito E.P."/>
            <person name="Couloux A."/>
            <person name="Coutinho P.M."/>
            <person name="de Vries R.P."/>
            <person name="Dyer P.S."/>
            <person name="Fillinger S."/>
            <person name="Fournier E."/>
            <person name="Gout L."/>
            <person name="Hahn M."/>
            <person name="Kohn L."/>
            <person name="Lapalu N."/>
            <person name="Plummer K.M."/>
            <person name="Pradier J.M."/>
            <person name="Quevillon E."/>
            <person name="Sharon A."/>
            <person name="Simon A."/>
            <person name="ten Have A."/>
            <person name="Tudzynski B."/>
            <person name="Tudzynski P."/>
            <person name="Wincker P."/>
            <person name="Andrew M."/>
            <person name="Anthouard V."/>
            <person name="Beever R.E."/>
            <person name="Beffa R."/>
            <person name="Benoit I."/>
            <person name="Bouzid O."/>
            <person name="Brault B."/>
            <person name="Chen Z."/>
            <person name="Choquer M."/>
            <person name="Collemare J."/>
            <person name="Cotton P."/>
            <person name="Danchin E.G."/>
            <person name="Da Silva C."/>
            <person name="Gautier A."/>
            <person name="Giraud C."/>
            <person name="Giraud T."/>
            <person name="Gonzalez C."/>
            <person name="Grossetete S."/>
            <person name="Guldener U."/>
            <person name="Henrissat B."/>
            <person name="Howlett B.J."/>
            <person name="Kodira C."/>
            <person name="Kretschmer M."/>
            <person name="Lappartient A."/>
            <person name="Leroch M."/>
            <person name="Levis C."/>
            <person name="Mauceli E."/>
            <person name="Neuveglise C."/>
            <person name="Oeser B."/>
            <person name="Pearson M."/>
            <person name="Poulain J."/>
            <person name="Poussereau N."/>
            <person name="Quesneville H."/>
            <person name="Rascle C."/>
            <person name="Schumacher J."/>
            <person name="Segurens B."/>
            <person name="Sexton A."/>
            <person name="Silva E."/>
            <person name="Sirven C."/>
            <person name="Soanes D.M."/>
            <person name="Talbot N.J."/>
            <person name="Templeton M."/>
            <person name="Yandava C."/>
            <person name="Yarden O."/>
            <person name="Zeng Q."/>
            <person name="Rollins J.A."/>
            <person name="Lebrun M.H."/>
            <person name="Dickman M."/>
        </authorList>
    </citation>
    <scope>NUCLEOTIDE SEQUENCE [LARGE SCALE GENOMIC DNA]</scope>
    <source>
        <strain evidence="2">T4</strain>
    </source>
</reference>
<proteinExistence type="predicted"/>
<gene>
    <name evidence="1" type="ORF">BofuT4_uP120160.1</name>
</gene>
<organism evidence="1 2">
    <name type="scientific">Botryotinia fuckeliana (strain T4)</name>
    <name type="common">Noble rot fungus</name>
    <name type="synonym">Botrytis cinerea</name>
    <dbReference type="NCBI Taxonomy" id="999810"/>
    <lineage>
        <taxon>Eukaryota</taxon>
        <taxon>Fungi</taxon>
        <taxon>Dikarya</taxon>
        <taxon>Ascomycota</taxon>
        <taxon>Pezizomycotina</taxon>
        <taxon>Leotiomycetes</taxon>
        <taxon>Helotiales</taxon>
        <taxon>Sclerotiniaceae</taxon>
        <taxon>Botrytis</taxon>
    </lineage>
</organism>
<dbReference type="Proteomes" id="UP000008177">
    <property type="component" value="Unplaced contigs"/>
</dbReference>
<dbReference type="EMBL" id="FQ790277">
    <property type="protein sequence ID" value="CCD45310.1"/>
    <property type="molecule type" value="Genomic_DNA"/>
</dbReference>
<evidence type="ECO:0000313" key="1">
    <source>
        <dbReference type="EMBL" id="CCD45310.1"/>
    </source>
</evidence>
<protein>
    <submittedName>
        <fullName evidence="1">Uncharacterized protein</fullName>
    </submittedName>
</protein>
<sequence length="95" mass="11122">MQLPENMSRKIMIIYGALNEACIDEKVSKWNISATDSTQHEKMLLTVIVISLHRNSVYWQLIKEDMKSFYLWLKYDFLILTRTIACVTSGNYTNV</sequence>